<keyword evidence="1" id="KW-0547">Nucleotide-binding</keyword>
<dbReference type="Gene3D" id="2.40.30.10">
    <property type="entry name" value="Translation factors"/>
    <property type="match status" value="1"/>
</dbReference>
<reference evidence="7" key="1">
    <citation type="journal article" date="2014" name="Front. Microbiol.">
        <title>High frequency of phylogenetically diverse reductive dehalogenase-homologous genes in deep subseafloor sedimentary metagenomes.</title>
        <authorList>
            <person name="Kawai M."/>
            <person name="Futagami T."/>
            <person name="Toyoda A."/>
            <person name="Takaki Y."/>
            <person name="Nishi S."/>
            <person name="Hori S."/>
            <person name="Arai W."/>
            <person name="Tsubouchi T."/>
            <person name="Morono Y."/>
            <person name="Uchiyama I."/>
            <person name="Ito T."/>
            <person name="Fujiyama A."/>
            <person name="Inagaki F."/>
            <person name="Takami H."/>
        </authorList>
    </citation>
    <scope>NUCLEOTIDE SEQUENCE</scope>
    <source>
        <strain evidence="7">Expedition CK06-06</strain>
    </source>
</reference>
<feature type="domain" description="Translation elongation factor EFG/EF2" evidence="6">
    <location>
        <begin position="235"/>
        <end position="352"/>
    </location>
</feature>
<dbReference type="PANTHER" id="PTHR43261:SF1">
    <property type="entry name" value="RIBOSOME-RELEASING FACTOR 2, MITOCHONDRIAL"/>
    <property type="match status" value="1"/>
</dbReference>
<dbReference type="InterPro" id="IPR035647">
    <property type="entry name" value="EFG_III/V"/>
</dbReference>
<dbReference type="GO" id="GO:0003746">
    <property type="term" value="F:translation elongation factor activity"/>
    <property type="evidence" value="ECO:0007669"/>
    <property type="project" value="UniProtKB-KW"/>
</dbReference>
<gene>
    <name evidence="7" type="ORF">S06H3_01353</name>
</gene>
<dbReference type="SUPFAM" id="SSF54211">
    <property type="entry name" value="Ribosomal protein S5 domain 2-like"/>
    <property type="match status" value="1"/>
</dbReference>
<dbReference type="FunFam" id="3.30.230.10:FF:000003">
    <property type="entry name" value="Elongation factor G"/>
    <property type="match status" value="1"/>
</dbReference>
<dbReference type="InterPro" id="IPR014721">
    <property type="entry name" value="Ribsml_uS5_D2-typ_fold_subgr"/>
</dbReference>
<dbReference type="InterPro" id="IPR053905">
    <property type="entry name" value="EF-G-like_DII"/>
</dbReference>
<evidence type="ECO:0000256" key="1">
    <source>
        <dbReference type="ARBA" id="ARBA00022741"/>
    </source>
</evidence>
<comment type="caution">
    <text evidence="7">The sequence shown here is derived from an EMBL/GenBank/DDBJ whole genome shotgun (WGS) entry which is preliminary data.</text>
</comment>
<protein>
    <recommendedName>
        <fullName evidence="8">Elongation factor G</fullName>
    </recommendedName>
</protein>
<name>X1KTJ0_9ZZZZ</name>
<dbReference type="InterPro" id="IPR035649">
    <property type="entry name" value="EFG_V"/>
</dbReference>
<dbReference type="Gene3D" id="3.40.50.300">
    <property type="entry name" value="P-loop containing nucleotide triphosphate hydrolases"/>
    <property type="match status" value="1"/>
</dbReference>
<dbReference type="CDD" id="cd04088">
    <property type="entry name" value="EFG_mtEFG_II"/>
    <property type="match status" value="1"/>
</dbReference>
<dbReference type="InterPro" id="IPR000640">
    <property type="entry name" value="EFG_V-like"/>
</dbReference>
<keyword evidence="4" id="KW-0342">GTP-binding</keyword>
<evidence type="ECO:0000256" key="3">
    <source>
        <dbReference type="ARBA" id="ARBA00022917"/>
    </source>
</evidence>
<dbReference type="FunFam" id="2.40.30.10:FF:000006">
    <property type="entry name" value="Elongation factor G"/>
    <property type="match status" value="1"/>
</dbReference>
<dbReference type="SUPFAM" id="SSF50447">
    <property type="entry name" value="Translation proteins"/>
    <property type="match status" value="1"/>
</dbReference>
<keyword evidence="3" id="KW-0648">Protein biosynthesis</keyword>
<dbReference type="InterPro" id="IPR005517">
    <property type="entry name" value="Transl_elong_EFG/EF2_IV"/>
</dbReference>
<dbReference type="Pfam" id="PF14492">
    <property type="entry name" value="EFG_III"/>
    <property type="match status" value="1"/>
</dbReference>
<organism evidence="7">
    <name type="scientific">marine sediment metagenome</name>
    <dbReference type="NCBI Taxonomy" id="412755"/>
    <lineage>
        <taxon>unclassified sequences</taxon>
        <taxon>metagenomes</taxon>
        <taxon>ecological metagenomes</taxon>
    </lineage>
</organism>
<dbReference type="GO" id="GO:0005525">
    <property type="term" value="F:GTP binding"/>
    <property type="evidence" value="ECO:0007669"/>
    <property type="project" value="UniProtKB-KW"/>
</dbReference>
<dbReference type="FunFam" id="3.30.70.240:FF:000001">
    <property type="entry name" value="Elongation factor G"/>
    <property type="match status" value="1"/>
</dbReference>
<evidence type="ECO:0000313" key="7">
    <source>
        <dbReference type="EMBL" id="GAH96940.1"/>
    </source>
</evidence>
<proteinExistence type="predicted"/>
<dbReference type="GO" id="GO:0032790">
    <property type="term" value="P:ribosome disassembly"/>
    <property type="evidence" value="ECO:0007669"/>
    <property type="project" value="TreeGrafter"/>
</dbReference>
<evidence type="ECO:0000256" key="4">
    <source>
        <dbReference type="ARBA" id="ARBA00023134"/>
    </source>
</evidence>
<evidence type="ECO:0000259" key="6">
    <source>
        <dbReference type="SMART" id="SM00889"/>
    </source>
</evidence>
<dbReference type="PANTHER" id="PTHR43261">
    <property type="entry name" value="TRANSLATION ELONGATION FACTOR G-RELATED"/>
    <property type="match status" value="1"/>
</dbReference>
<dbReference type="EMBL" id="BARV01000332">
    <property type="protein sequence ID" value="GAH96940.1"/>
    <property type="molecule type" value="Genomic_DNA"/>
</dbReference>
<dbReference type="Gene3D" id="3.30.70.240">
    <property type="match status" value="1"/>
</dbReference>
<dbReference type="SMART" id="SM00838">
    <property type="entry name" value="EFG_C"/>
    <property type="match status" value="1"/>
</dbReference>
<dbReference type="InterPro" id="IPR020568">
    <property type="entry name" value="Ribosomal_Su5_D2-typ_SF"/>
</dbReference>
<accession>X1KTJ0</accession>
<dbReference type="InterPro" id="IPR009000">
    <property type="entry name" value="Transl_B-barrel_sf"/>
</dbReference>
<dbReference type="CDD" id="cd01434">
    <property type="entry name" value="EFG_mtEFG1_IV"/>
    <property type="match status" value="1"/>
</dbReference>
<evidence type="ECO:0000259" key="5">
    <source>
        <dbReference type="SMART" id="SM00838"/>
    </source>
</evidence>
<dbReference type="FunFam" id="3.30.70.870:FF:000001">
    <property type="entry name" value="Elongation factor G"/>
    <property type="match status" value="1"/>
</dbReference>
<dbReference type="Pfam" id="PF03764">
    <property type="entry name" value="EFG_IV"/>
    <property type="match status" value="1"/>
</dbReference>
<dbReference type="InterPro" id="IPR027417">
    <property type="entry name" value="P-loop_NTPase"/>
</dbReference>
<dbReference type="Gene3D" id="3.30.70.870">
    <property type="entry name" value="Elongation Factor G (Translational Gtpase), domain 3"/>
    <property type="match status" value="1"/>
</dbReference>
<sequence>MRRVTIKNKAVPVFCGAALKNKGIQLLLDATVDYLPSPLDVPSVKGIDPLTDKGIFRLAENKEPFSALVFKIMTDPYIGKLSFIRVYSGTLKSGSYIFNPVKNLKERINRLVLIHADRKKDVSEIQAGNLGAVIGLKKSTTGDTLCEAKHPIILESMIFPEPVISIAIEPKSKAEQDKMALALDKLSEEDPTFKRTQNTETGQTIISGMGELHLEIIVDRLLREFKVEGNIGKPQVAYKETIERIAKARGKFIRQSGGRGQYGDVTLEVEPCKEDNFKFINRIVGGAIPKEYIPAVEEGIKEAMLSGVLANYPVTNVKVTLLDGSYHPVDSSEIAFKIAASMAFQECMKKAKPILLEPMMEVEIVTPEEYLGNLISDISSRRAKVEGIETKAKVKVITAYVPLVEMFGYATSLRSISQGRATSTMQFLYYEKVPDNITKEILI</sequence>
<dbReference type="SMART" id="SM00889">
    <property type="entry name" value="EFG_IV"/>
    <property type="match status" value="1"/>
</dbReference>
<dbReference type="Pfam" id="PF00679">
    <property type="entry name" value="EFG_C"/>
    <property type="match status" value="1"/>
</dbReference>
<dbReference type="CDD" id="cd16262">
    <property type="entry name" value="EFG_III"/>
    <property type="match status" value="1"/>
</dbReference>
<dbReference type="InterPro" id="IPR009022">
    <property type="entry name" value="EFG_III"/>
</dbReference>
<evidence type="ECO:0008006" key="8">
    <source>
        <dbReference type="Google" id="ProtNLM"/>
    </source>
</evidence>
<dbReference type="InterPro" id="IPR047872">
    <property type="entry name" value="EFG_IV"/>
</dbReference>
<dbReference type="InterPro" id="IPR041095">
    <property type="entry name" value="EFG_II"/>
</dbReference>
<dbReference type="NCBIfam" id="TIGR00484">
    <property type="entry name" value="EF-G"/>
    <property type="match status" value="1"/>
</dbReference>
<dbReference type="CDD" id="cd03713">
    <property type="entry name" value="EFG_mtEFG_C"/>
    <property type="match status" value="1"/>
</dbReference>
<feature type="domain" description="Elongation factor EFG" evidence="5">
    <location>
        <begin position="354"/>
        <end position="441"/>
    </location>
</feature>
<dbReference type="AlphaFoldDB" id="X1KTJ0"/>
<dbReference type="SUPFAM" id="SSF54980">
    <property type="entry name" value="EF-G C-terminal domain-like"/>
    <property type="match status" value="2"/>
</dbReference>
<evidence type="ECO:0000256" key="2">
    <source>
        <dbReference type="ARBA" id="ARBA00022768"/>
    </source>
</evidence>
<dbReference type="Gene3D" id="3.30.230.10">
    <property type="match status" value="1"/>
</dbReference>
<keyword evidence="2" id="KW-0251">Elongation factor</keyword>
<dbReference type="InterPro" id="IPR004540">
    <property type="entry name" value="Transl_elong_EFG/EF2"/>
</dbReference>
<dbReference type="Pfam" id="PF22042">
    <property type="entry name" value="EF-G_D2"/>
    <property type="match status" value="1"/>
</dbReference>